<dbReference type="GO" id="GO:0006352">
    <property type="term" value="P:DNA-templated transcription initiation"/>
    <property type="evidence" value="ECO:0007669"/>
    <property type="project" value="InterPro"/>
</dbReference>
<dbReference type="Pfam" id="PF04542">
    <property type="entry name" value="Sigma70_r2"/>
    <property type="match status" value="1"/>
</dbReference>
<dbReference type="Proteomes" id="UP000188324">
    <property type="component" value="Chromosome"/>
</dbReference>
<evidence type="ECO:0008006" key="9">
    <source>
        <dbReference type="Google" id="ProtNLM"/>
    </source>
</evidence>
<dbReference type="OrthoDB" id="4184921at2"/>
<dbReference type="SUPFAM" id="SSF88659">
    <property type="entry name" value="Sigma3 and sigma4 domains of RNA polymerase sigma factors"/>
    <property type="match status" value="1"/>
</dbReference>
<keyword evidence="8" id="KW-1185">Reference proteome</keyword>
<feature type="domain" description="RNA polymerase sigma-70 region 2" evidence="5">
    <location>
        <begin position="12"/>
        <end position="75"/>
    </location>
</feature>
<dbReference type="InterPro" id="IPR014284">
    <property type="entry name" value="RNA_pol_sigma-70_dom"/>
</dbReference>
<dbReference type="PANTHER" id="PTHR43133:SF25">
    <property type="entry name" value="RNA POLYMERASE SIGMA FACTOR RFAY-RELATED"/>
    <property type="match status" value="1"/>
</dbReference>
<dbReference type="InterPro" id="IPR007627">
    <property type="entry name" value="RNA_pol_sigma70_r2"/>
</dbReference>
<dbReference type="KEGG" id="tfl:RPIT_09525"/>
<dbReference type="AlphaFoldDB" id="A0A1Q2CG22"/>
<dbReference type="CDD" id="cd06171">
    <property type="entry name" value="Sigma70_r4"/>
    <property type="match status" value="1"/>
</dbReference>
<proteinExistence type="inferred from homology"/>
<dbReference type="Gene3D" id="1.10.10.10">
    <property type="entry name" value="Winged helix-like DNA-binding domain superfamily/Winged helix DNA-binding domain"/>
    <property type="match status" value="1"/>
</dbReference>
<dbReference type="InterPro" id="IPR013324">
    <property type="entry name" value="RNA_pol_sigma_r3/r4-like"/>
</dbReference>
<evidence type="ECO:0000313" key="8">
    <source>
        <dbReference type="Proteomes" id="UP000188324"/>
    </source>
</evidence>
<evidence type="ECO:0000313" key="7">
    <source>
        <dbReference type="EMBL" id="AQP44995.1"/>
    </source>
</evidence>
<protein>
    <recommendedName>
        <fullName evidence="9">RNA polymerase sigma-70 factor, ECF subfamily</fullName>
    </recommendedName>
</protein>
<feature type="domain" description="RNA polymerase sigma factor 70 region 4 type 2" evidence="6">
    <location>
        <begin position="104"/>
        <end position="155"/>
    </location>
</feature>
<dbReference type="STRING" id="1610493.RPIT_09525"/>
<comment type="similarity">
    <text evidence="1">Belongs to the sigma-70 factor family. ECF subfamily.</text>
</comment>
<name>A0A1Q2CG22_9ACTN</name>
<keyword evidence="3" id="KW-0731">Sigma factor</keyword>
<dbReference type="NCBIfam" id="TIGR02937">
    <property type="entry name" value="sigma70-ECF"/>
    <property type="match status" value="1"/>
</dbReference>
<dbReference type="GO" id="GO:0003677">
    <property type="term" value="F:DNA binding"/>
    <property type="evidence" value="ECO:0007669"/>
    <property type="project" value="InterPro"/>
</dbReference>
<dbReference type="EMBL" id="CP019605">
    <property type="protein sequence ID" value="AQP44995.1"/>
    <property type="molecule type" value="Genomic_DNA"/>
</dbReference>
<dbReference type="PANTHER" id="PTHR43133">
    <property type="entry name" value="RNA POLYMERASE ECF-TYPE SIGMA FACTO"/>
    <property type="match status" value="1"/>
</dbReference>
<dbReference type="GO" id="GO:0016987">
    <property type="term" value="F:sigma factor activity"/>
    <property type="evidence" value="ECO:0007669"/>
    <property type="project" value="UniProtKB-KW"/>
</dbReference>
<evidence type="ECO:0000256" key="4">
    <source>
        <dbReference type="ARBA" id="ARBA00023163"/>
    </source>
</evidence>
<dbReference type="InterPro" id="IPR036388">
    <property type="entry name" value="WH-like_DNA-bd_sf"/>
</dbReference>
<evidence type="ECO:0000256" key="3">
    <source>
        <dbReference type="ARBA" id="ARBA00023082"/>
    </source>
</evidence>
<evidence type="ECO:0000256" key="1">
    <source>
        <dbReference type="ARBA" id="ARBA00010641"/>
    </source>
</evidence>
<dbReference type="Gene3D" id="1.10.1740.10">
    <property type="match status" value="1"/>
</dbReference>
<sequence length="173" mass="19156">MQARRRERFVSLYETHADRILLYCLRHLARATAEDAVADVFLTAWRRLDDVPEEPAAWLYATARNVIRNRYRAQATGIATAERVARLQDLTADSAEVTAGRRADLATALGALTDDEREALLLTVWDGLSGAEAASVLGCTPGALRVRLHRARQRMAAALHETSPEFAWEGSPT</sequence>
<dbReference type="InterPro" id="IPR039425">
    <property type="entry name" value="RNA_pol_sigma-70-like"/>
</dbReference>
<organism evidence="7 8">
    <name type="scientific">Tessaracoccus flavus</name>
    <dbReference type="NCBI Taxonomy" id="1610493"/>
    <lineage>
        <taxon>Bacteria</taxon>
        <taxon>Bacillati</taxon>
        <taxon>Actinomycetota</taxon>
        <taxon>Actinomycetes</taxon>
        <taxon>Propionibacteriales</taxon>
        <taxon>Propionibacteriaceae</taxon>
        <taxon>Tessaracoccus</taxon>
    </lineage>
</organism>
<evidence type="ECO:0000256" key="2">
    <source>
        <dbReference type="ARBA" id="ARBA00023015"/>
    </source>
</evidence>
<reference evidence="7 8" key="1">
    <citation type="journal article" date="2016" name="Int. J. Syst. Evol. Microbiol.">
        <title>Tessaracoccus flavus sp. nov., isolated from the drainage system of a lindane-producing factory.</title>
        <authorList>
            <person name="Kumari R."/>
            <person name="Singh P."/>
            <person name="Schumann P."/>
            <person name="Lal R."/>
        </authorList>
    </citation>
    <scope>NUCLEOTIDE SEQUENCE [LARGE SCALE GENOMIC DNA]</scope>
    <source>
        <strain evidence="7 8">RP1T</strain>
    </source>
</reference>
<evidence type="ECO:0000259" key="6">
    <source>
        <dbReference type="Pfam" id="PF08281"/>
    </source>
</evidence>
<evidence type="ECO:0000259" key="5">
    <source>
        <dbReference type="Pfam" id="PF04542"/>
    </source>
</evidence>
<dbReference type="InterPro" id="IPR013325">
    <property type="entry name" value="RNA_pol_sigma_r2"/>
</dbReference>
<keyword evidence="4" id="KW-0804">Transcription</keyword>
<keyword evidence="2" id="KW-0805">Transcription regulation</keyword>
<dbReference type="Pfam" id="PF08281">
    <property type="entry name" value="Sigma70_r4_2"/>
    <property type="match status" value="1"/>
</dbReference>
<dbReference type="SUPFAM" id="SSF88946">
    <property type="entry name" value="Sigma2 domain of RNA polymerase sigma factors"/>
    <property type="match status" value="1"/>
</dbReference>
<dbReference type="InterPro" id="IPR013249">
    <property type="entry name" value="RNA_pol_sigma70_r4_t2"/>
</dbReference>
<gene>
    <name evidence="7" type="ORF">RPIT_09525</name>
</gene>
<dbReference type="RefSeq" id="WP_077342615.1">
    <property type="nucleotide sequence ID" value="NZ_CP019605.1"/>
</dbReference>
<accession>A0A1Q2CG22</accession>